<feature type="transmembrane region" description="Helical" evidence="6">
    <location>
        <begin position="141"/>
        <end position="161"/>
    </location>
</feature>
<dbReference type="Proteomes" id="UP000229896">
    <property type="component" value="Unassembled WGS sequence"/>
</dbReference>
<comment type="caution">
    <text evidence="8">The sequence shown here is derived from an EMBL/GenBank/DDBJ whole genome shotgun (WGS) entry which is preliminary data.</text>
</comment>
<organism evidence="8 9">
    <name type="scientific">Candidatus Berkelbacteria bacterium CG08_land_8_20_14_0_20_39_8</name>
    <dbReference type="NCBI Taxonomy" id="1974511"/>
    <lineage>
        <taxon>Bacteria</taxon>
        <taxon>Candidatus Berkelbacteria</taxon>
    </lineage>
</organism>
<dbReference type="InterPro" id="IPR051311">
    <property type="entry name" value="DedA_domain"/>
</dbReference>
<name>A0A2M6YCN3_9BACT</name>
<evidence type="ECO:0000256" key="2">
    <source>
        <dbReference type="ARBA" id="ARBA00022475"/>
    </source>
</evidence>
<evidence type="ECO:0000313" key="9">
    <source>
        <dbReference type="Proteomes" id="UP000229896"/>
    </source>
</evidence>
<protein>
    <submittedName>
        <fullName evidence="8">Alkaline phosphatase</fullName>
    </submittedName>
</protein>
<feature type="transmembrane region" description="Helical" evidence="6">
    <location>
        <begin position="53"/>
        <end position="78"/>
    </location>
</feature>
<reference evidence="9" key="1">
    <citation type="submission" date="2017-09" db="EMBL/GenBank/DDBJ databases">
        <title>Depth-based differentiation of microbial function through sediment-hosted aquifers and enrichment of novel symbionts in the deep terrestrial subsurface.</title>
        <authorList>
            <person name="Probst A.J."/>
            <person name="Ladd B."/>
            <person name="Jarett J.K."/>
            <person name="Geller-Mcgrath D.E."/>
            <person name="Sieber C.M.K."/>
            <person name="Emerson J.B."/>
            <person name="Anantharaman K."/>
            <person name="Thomas B.C."/>
            <person name="Malmstrom R."/>
            <person name="Stieglmeier M."/>
            <person name="Klingl A."/>
            <person name="Woyke T."/>
            <person name="Ryan C.M."/>
            <person name="Banfield J.F."/>
        </authorList>
    </citation>
    <scope>NUCLEOTIDE SEQUENCE [LARGE SCALE GENOMIC DNA]</scope>
</reference>
<evidence type="ECO:0000256" key="1">
    <source>
        <dbReference type="ARBA" id="ARBA00004651"/>
    </source>
</evidence>
<dbReference type="PANTHER" id="PTHR42709:SF6">
    <property type="entry name" value="UNDECAPRENYL PHOSPHATE TRANSPORTER A"/>
    <property type="match status" value="1"/>
</dbReference>
<evidence type="ECO:0000313" key="8">
    <source>
        <dbReference type="EMBL" id="PIU24438.1"/>
    </source>
</evidence>
<evidence type="ECO:0000256" key="6">
    <source>
        <dbReference type="SAM" id="Phobius"/>
    </source>
</evidence>
<feature type="transmembrane region" description="Helical" evidence="6">
    <location>
        <begin position="20"/>
        <end position="41"/>
    </location>
</feature>
<evidence type="ECO:0000256" key="4">
    <source>
        <dbReference type="ARBA" id="ARBA00022989"/>
    </source>
</evidence>
<proteinExistence type="predicted"/>
<feature type="domain" description="VTT" evidence="7">
    <location>
        <begin position="35"/>
        <end position="160"/>
    </location>
</feature>
<evidence type="ECO:0000256" key="3">
    <source>
        <dbReference type="ARBA" id="ARBA00022692"/>
    </source>
</evidence>
<dbReference type="PANTHER" id="PTHR42709">
    <property type="entry name" value="ALKALINE PHOSPHATASE LIKE PROTEIN"/>
    <property type="match status" value="1"/>
</dbReference>
<dbReference type="InterPro" id="IPR032816">
    <property type="entry name" value="VTT_dom"/>
</dbReference>
<keyword evidence="3 6" id="KW-0812">Transmembrane</keyword>
<dbReference type="EMBL" id="PEXI01000036">
    <property type="protein sequence ID" value="PIU24438.1"/>
    <property type="molecule type" value="Genomic_DNA"/>
</dbReference>
<keyword evidence="4 6" id="KW-1133">Transmembrane helix</keyword>
<gene>
    <name evidence="8" type="ORF">COT12_01060</name>
</gene>
<dbReference type="Pfam" id="PF09335">
    <property type="entry name" value="VTT_dom"/>
    <property type="match status" value="1"/>
</dbReference>
<sequence length="200" mass="22437">MIIDTLANFATGTISHLGYWGVFFLMALESACIPIPSEVIMPFAGFLVSSGQFGFVAVVIVGSLGNMAGSFLAFWAGYRGGRPLIEKYGKYILLSQKDLDSSDKFFKKYGDSTVFFARLLPVVRTFISLPAGISKMSVKKFSIYTLAGVIPFTALLTWAGVILRQNWENLRTYFHRFDLIIGLAIILLTIWYIIRHLKRR</sequence>
<dbReference type="AlphaFoldDB" id="A0A2M6YCN3"/>
<feature type="transmembrane region" description="Helical" evidence="6">
    <location>
        <begin position="173"/>
        <end position="194"/>
    </location>
</feature>
<dbReference type="GO" id="GO:0005886">
    <property type="term" value="C:plasma membrane"/>
    <property type="evidence" value="ECO:0007669"/>
    <property type="project" value="UniProtKB-SubCell"/>
</dbReference>
<keyword evidence="5 6" id="KW-0472">Membrane</keyword>
<comment type="subcellular location">
    <subcellularLocation>
        <location evidence="1">Cell membrane</location>
        <topology evidence="1">Multi-pass membrane protein</topology>
    </subcellularLocation>
</comment>
<evidence type="ECO:0000256" key="5">
    <source>
        <dbReference type="ARBA" id="ARBA00023136"/>
    </source>
</evidence>
<accession>A0A2M6YCN3</accession>
<evidence type="ECO:0000259" key="7">
    <source>
        <dbReference type="Pfam" id="PF09335"/>
    </source>
</evidence>
<keyword evidence="2" id="KW-1003">Cell membrane</keyword>